<organism evidence="2 3">
    <name type="scientific">Teichococcus oryzae</name>
    <dbReference type="NCBI Taxonomy" id="1608942"/>
    <lineage>
        <taxon>Bacteria</taxon>
        <taxon>Pseudomonadati</taxon>
        <taxon>Pseudomonadota</taxon>
        <taxon>Alphaproteobacteria</taxon>
        <taxon>Acetobacterales</taxon>
        <taxon>Roseomonadaceae</taxon>
        <taxon>Roseomonas</taxon>
    </lineage>
</organism>
<dbReference type="InterPro" id="IPR050126">
    <property type="entry name" value="Ap4A_hydrolase"/>
</dbReference>
<proteinExistence type="predicted"/>
<dbReference type="InterPro" id="IPR004843">
    <property type="entry name" value="Calcineurin-like_PHP"/>
</dbReference>
<evidence type="ECO:0000313" key="2">
    <source>
        <dbReference type="EMBL" id="KAA2214517.1"/>
    </source>
</evidence>
<accession>A0A5B2TJ40</accession>
<dbReference type="Pfam" id="PF00149">
    <property type="entry name" value="Metallophos"/>
    <property type="match status" value="1"/>
</dbReference>
<dbReference type="GO" id="GO:0005737">
    <property type="term" value="C:cytoplasm"/>
    <property type="evidence" value="ECO:0007669"/>
    <property type="project" value="TreeGrafter"/>
</dbReference>
<protein>
    <submittedName>
        <fullName evidence="2">Serine/threonine protein phosphatase</fullName>
    </submittedName>
</protein>
<evidence type="ECO:0000259" key="1">
    <source>
        <dbReference type="PROSITE" id="PS00125"/>
    </source>
</evidence>
<name>A0A5B2TJ40_9PROT</name>
<dbReference type="EMBL" id="VUKA01000001">
    <property type="protein sequence ID" value="KAA2214517.1"/>
    <property type="molecule type" value="Genomic_DNA"/>
</dbReference>
<evidence type="ECO:0000313" key="3">
    <source>
        <dbReference type="Proteomes" id="UP000322110"/>
    </source>
</evidence>
<feature type="domain" description="Serine/threonine specific protein phosphatases" evidence="1">
    <location>
        <begin position="83"/>
        <end position="88"/>
    </location>
</feature>
<dbReference type="PANTHER" id="PTHR42850:SF4">
    <property type="entry name" value="ZINC-DEPENDENT ENDOPOLYPHOSPHATASE"/>
    <property type="match status" value="1"/>
</dbReference>
<dbReference type="OrthoDB" id="9807890at2"/>
<dbReference type="Proteomes" id="UP000322110">
    <property type="component" value="Unassembled WGS sequence"/>
</dbReference>
<reference evidence="2 3" key="1">
    <citation type="journal article" date="2015" name="Int. J. Syst. Evol. Microbiol.">
        <title>Roseomonas oryzae sp. nov., isolated from paddy rhizosphere soil.</title>
        <authorList>
            <person name="Ramaprasad E.V."/>
            <person name="Sasikala Ch."/>
            <person name="Ramana Ch.V."/>
        </authorList>
    </citation>
    <scope>NUCLEOTIDE SEQUENCE [LARGE SCALE GENOMIC DNA]</scope>
    <source>
        <strain evidence="2 3">KCTC 42542</strain>
    </source>
</reference>
<dbReference type="PROSITE" id="PS00125">
    <property type="entry name" value="SER_THR_PHOSPHATASE"/>
    <property type="match status" value="1"/>
</dbReference>
<sequence length="227" mass="24446">MSMLAPGSLPPGLRVYAIGDIHGCAARLAALHAAIAADWDLSPTERCAVVHLGDYVDRGPDSAGVLKRLMQPPPLPDAETVLLRGNHEVMMLEALAAGPGTAAEDLWLANGGRTTLRSYGPAGPPEAHLALLRATTLSWQAGDYLFVHAGIDPRRPFSLQREQDLLWIREPFLSWPHPLERVVVHGHTPSRAPELRRHRIGIDTGAVAGGPLTALVLEADMLRFLSA</sequence>
<dbReference type="GO" id="GO:0110154">
    <property type="term" value="P:RNA decapping"/>
    <property type="evidence" value="ECO:0007669"/>
    <property type="project" value="TreeGrafter"/>
</dbReference>
<dbReference type="InterPro" id="IPR006186">
    <property type="entry name" value="Ser/Thr-sp_prot-phosphatase"/>
</dbReference>
<dbReference type="Gene3D" id="3.60.21.10">
    <property type="match status" value="1"/>
</dbReference>
<dbReference type="GO" id="GO:0016791">
    <property type="term" value="F:phosphatase activity"/>
    <property type="evidence" value="ECO:0007669"/>
    <property type="project" value="TreeGrafter"/>
</dbReference>
<dbReference type="PANTHER" id="PTHR42850">
    <property type="entry name" value="METALLOPHOSPHOESTERASE"/>
    <property type="match status" value="1"/>
</dbReference>
<dbReference type="GO" id="GO:0008803">
    <property type="term" value="F:bis(5'-nucleosyl)-tetraphosphatase (symmetrical) activity"/>
    <property type="evidence" value="ECO:0007669"/>
    <property type="project" value="TreeGrafter"/>
</dbReference>
<gene>
    <name evidence="2" type="ORF">F0Q34_02035</name>
</gene>
<keyword evidence="3" id="KW-1185">Reference proteome</keyword>
<dbReference type="AlphaFoldDB" id="A0A5B2TJ40"/>
<dbReference type="SUPFAM" id="SSF56300">
    <property type="entry name" value="Metallo-dependent phosphatases"/>
    <property type="match status" value="1"/>
</dbReference>
<dbReference type="CDD" id="cd00144">
    <property type="entry name" value="MPP_PPP_family"/>
    <property type="match status" value="1"/>
</dbReference>
<comment type="caution">
    <text evidence="2">The sequence shown here is derived from an EMBL/GenBank/DDBJ whole genome shotgun (WGS) entry which is preliminary data.</text>
</comment>
<dbReference type="RefSeq" id="WP_149810453.1">
    <property type="nucleotide sequence ID" value="NZ_VUKA01000001.1"/>
</dbReference>
<dbReference type="InterPro" id="IPR029052">
    <property type="entry name" value="Metallo-depent_PP-like"/>
</dbReference>